<protein>
    <submittedName>
        <fullName evidence="7">Cobalt-precorrin 3 C17-methyltransferase</fullName>
    </submittedName>
</protein>
<dbReference type="SUPFAM" id="SSF53790">
    <property type="entry name" value="Tetrapyrrole methylase"/>
    <property type="match status" value="1"/>
</dbReference>
<feature type="domain" description="Tetrapyrrole methylase" evidence="6">
    <location>
        <begin position="3"/>
        <end position="206"/>
    </location>
</feature>
<name>A0A1M4WW22_9FIRM</name>
<keyword evidence="8" id="KW-1185">Reference proteome</keyword>
<dbReference type="InterPro" id="IPR014776">
    <property type="entry name" value="4pyrrole_Mease_sub2"/>
</dbReference>
<dbReference type="NCBIfam" id="TIGR01466">
    <property type="entry name" value="cobJ_cbiH"/>
    <property type="match status" value="1"/>
</dbReference>
<evidence type="ECO:0000256" key="2">
    <source>
        <dbReference type="ARBA" id="ARBA00022573"/>
    </source>
</evidence>
<proteinExistence type="predicted"/>
<dbReference type="PANTHER" id="PTHR47036">
    <property type="entry name" value="COBALT-FACTOR III C(17)-METHYLTRANSFERASE-RELATED"/>
    <property type="match status" value="1"/>
</dbReference>
<dbReference type="GeneID" id="90994454"/>
<dbReference type="GO" id="GO:0009236">
    <property type="term" value="P:cobalamin biosynthetic process"/>
    <property type="evidence" value="ECO:0007669"/>
    <property type="project" value="UniProtKB-UniPathway"/>
</dbReference>
<sequence length="240" mass="26150">MAKLYVVGIGPGGREHMTYKAVEVIRSSDVIVGYTPYIEYLGDLVEGKELFSTGMKGEIERCKVAIDMVRNGKDTAIVSTGDAGLYGMAGPILELAEDIEVEVIPGVTASFSAAAELGSPIMHDYASISLSDLLTPWEVIENRLEKAAESDFVITIYNPKSKGRKTHLEKAVNIILNHRKGSTPVGIVKNSGRAGREITVTTLDNIDYEKVDMLSVLLIGNSNSYIKNNRIITPRGYNIK</sequence>
<dbReference type="AlphaFoldDB" id="A0A1M4WW22"/>
<dbReference type="InterPro" id="IPR014777">
    <property type="entry name" value="4pyrrole_Mease_sub1"/>
</dbReference>
<reference evidence="8" key="1">
    <citation type="submission" date="2016-11" db="EMBL/GenBank/DDBJ databases">
        <authorList>
            <person name="Varghese N."/>
            <person name="Submissions S."/>
        </authorList>
    </citation>
    <scope>NUCLEOTIDE SEQUENCE [LARGE SCALE GENOMIC DNA]</scope>
    <source>
        <strain evidence="8">DSM 18095</strain>
    </source>
</reference>
<evidence type="ECO:0000256" key="5">
    <source>
        <dbReference type="ARBA" id="ARBA00022691"/>
    </source>
</evidence>
<dbReference type="InterPro" id="IPR051810">
    <property type="entry name" value="Precorrin_MeTrfase"/>
</dbReference>
<comment type="pathway">
    <text evidence="1">Cofactor biosynthesis; adenosylcobalamin biosynthesis.</text>
</comment>
<evidence type="ECO:0000313" key="8">
    <source>
        <dbReference type="Proteomes" id="UP000184114"/>
    </source>
</evidence>
<dbReference type="CDD" id="cd11646">
    <property type="entry name" value="Precorrin_3B_C17_MT"/>
    <property type="match status" value="1"/>
</dbReference>
<keyword evidence="2" id="KW-0169">Cobalamin biosynthesis</keyword>
<dbReference type="RefSeq" id="WP_072976025.1">
    <property type="nucleotide sequence ID" value="NZ_FQTY01000008.1"/>
</dbReference>
<dbReference type="Gene3D" id="3.40.1010.10">
    <property type="entry name" value="Cobalt-precorrin-4 Transmethylase, Domain 1"/>
    <property type="match status" value="1"/>
</dbReference>
<dbReference type="Gene3D" id="3.30.950.10">
    <property type="entry name" value="Methyltransferase, Cobalt-precorrin-4 Transmethylase, Domain 2"/>
    <property type="match status" value="1"/>
</dbReference>
<accession>A0A1M4WW22</accession>
<evidence type="ECO:0000259" key="6">
    <source>
        <dbReference type="Pfam" id="PF00590"/>
    </source>
</evidence>
<dbReference type="InterPro" id="IPR006363">
    <property type="entry name" value="Cbl_synth_CobJ/CibH_dom"/>
</dbReference>
<keyword evidence="4 7" id="KW-0808">Transferase</keyword>
<evidence type="ECO:0000256" key="3">
    <source>
        <dbReference type="ARBA" id="ARBA00022603"/>
    </source>
</evidence>
<gene>
    <name evidence="7" type="ORF">SAMN02745784_02024</name>
</gene>
<evidence type="ECO:0000256" key="1">
    <source>
        <dbReference type="ARBA" id="ARBA00004953"/>
    </source>
</evidence>
<dbReference type="Proteomes" id="UP000184114">
    <property type="component" value="Unassembled WGS sequence"/>
</dbReference>
<organism evidence="7 8">
    <name type="scientific">Tissierella praeacuta DSM 18095</name>
    <dbReference type="NCBI Taxonomy" id="1123404"/>
    <lineage>
        <taxon>Bacteria</taxon>
        <taxon>Bacillati</taxon>
        <taxon>Bacillota</taxon>
        <taxon>Tissierellia</taxon>
        <taxon>Tissierellales</taxon>
        <taxon>Tissierellaceae</taxon>
        <taxon>Tissierella</taxon>
    </lineage>
</organism>
<dbReference type="GO" id="GO:0032259">
    <property type="term" value="P:methylation"/>
    <property type="evidence" value="ECO:0007669"/>
    <property type="project" value="UniProtKB-KW"/>
</dbReference>
<dbReference type="STRING" id="1123404.SAMN02745784_02024"/>
<keyword evidence="3 7" id="KW-0489">Methyltransferase</keyword>
<dbReference type="GO" id="GO:0008168">
    <property type="term" value="F:methyltransferase activity"/>
    <property type="evidence" value="ECO:0007669"/>
    <property type="project" value="UniProtKB-KW"/>
</dbReference>
<dbReference type="Pfam" id="PF00590">
    <property type="entry name" value="TP_methylase"/>
    <property type="match status" value="1"/>
</dbReference>
<keyword evidence="5" id="KW-0949">S-adenosyl-L-methionine</keyword>
<dbReference type="UniPathway" id="UPA00148"/>
<dbReference type="InterPro" id="IPR035996">
    <property type="entry name" value="4pyrrol_Methylase_sf"/>
</dbReference>
<dbReference type="PANTHER" id="PTHR47036:SF1">
    <property type="entry name" value="COBALT-FACTOR III C(17)-METHYLTRANSFERASE-RELATED"/>
    <property type="match status" value="1"/>
</dbReference>
<dbReference type="InterPro" id="IPR000878">
    <property type="entry name" value="4pyrrol_Mease"/>
</dbReference>
<evidence type="ECO:0000313" key="7">
    <source>
        <dbReference type="EMBL" id="SHE85434.1"/>
    </source>
</evidence>
<evidence type="ECO:0000256" key="4">
    <source>
        <dbReference type="ARBA" id="ARBA00022679"/>
    </source>
</evidence>
<dbReference type="EMBL" id="FQTY01000008">
    <property type="protein sequence ID" value="SHE85434.1"/>
    <property type="molecule type" value="Genomic_DNA"/>
</dbReference>